<keyword evidence="2" id="KW-1133">Transmembrane helix</keyword>
<dbReference type="EMBL" id="FNFP01000003">
    <property type="protein sequence ID" value="SDK68501.1"/>
    <property type="molecule type" value="Genomic_DNA"/>
</dbReference>
<protein>
    <recommendedName>
        <fullName evidence="5">YceG-like family protein</fullName>
    </recommendedName>
</protein>
<dbReference type="OrthoDB" id="1708369at2"/>
<dbReference type="Proteomes" id="UP000198718">
    <property type="component" value="Unassembled WGS sequence"/>
</dbReference>
<proteinExistence type="predicted"/>
<feature type="transmembrane region" description="Helical" evidence="2">
    <location>
        <begin position="12"/>
        <end position="32"/>
    </location>
</feature>
<sequence length="161" mass="17641">MEKIKDILHDFSDVFIALFIGLLMMGVVAWNLGNWFDSDSRVIAMDIESQLEEPSNEKGETNEENSDGSPVEEDSSLEEDEEEEEVIEVTVVSTKKITIPSGTTGSGVAKILQENGLIEDTNDFIKTAEDLGLTARLKSGTFDIPSNATTTKIINIITGNR</sequence>
<evidence type="ECO:0008006" key="5">
    <source>
        <dbReference type="Google" id="ProtNLM"/>
    </source>
</evidence>
<feature type="compositionally biased region" description="Acidic residues" evidence="1">
    <location>
        <begin position="62"/>
        <end position="87"/>
    </location>
</feature>
<evidence type="ECO:0000313" key="4">
    <source>
        <dbReference type="Proteomes" id="UP000198718"/>
    </source>
</evidence>
<evidence type="ECO:0000256" key="1">
    <source>
        <dbReference type="SAM" id="MobiDB-lite"/>
    </source>
</evidence>
<gene>
    <name evidence="3" type="ORF">SAMN05660472_01767</name>
</gene>
<accession>A0A1G9DX94</accession>
<evidence type="ECO:0000256" key="2">
    <source>
        <dbReference type="SAM" id="Phobius"/>
    </source>
</evidence>
<organism evidence="3 4">
    <name type="scientific">Natronincola ferrireducens</name>
    <dbReference type="NCBI Taxonomy" id="393762"/>
    <lineage>
        <taxon>Bacteria</taxon>
        <taxon>Bacillati</taxon>
        <taxon>Bacillota</taxon>
        <taxon>Clostridia</taxon>
        <taxon>Peptostreptococcales</taxon>
        <taxon>Natronincolaceae</taxon>
        <taxon>Natronincola</taxon>
    </lineage>
</organism>
<name>A0A1G9DX94_9FIRM</name>
<dbReference type="RefSeq" id="WP_090553342.1">
    <property type="nucleotide sequence ID" value="NZ_FNFP01000003.1"/>
</dbReference>
<reference evidence="3 4" key="1">
    <citation type="submission" date="2016-10" db="EMBL/GenBank/DDBJ databases">
        <authorList>
            <person name="de Groot N.N."/>
        </authorList>
    </citation>
    <scope>NUCLEOTIDE SEQUENCE [LARGE SCALE GENOMIC DNA]</scope>
    <source>
        <strain evidence="3 4">DSM 18346</strain>
    </source>
</reference>
<dbReference type="AlphaFoldDB" id="A0A1G9DX94"/>
<dbReference type="Gene3D" id="3.30.1490.480">
    <property type="entry name" value="Endolytic murein transglycosylase"/>
    <property type="match status" value="1"/>
</dbReference>
<dbReference type="STRING" id="393762.SAMN05660472_01767"/>
<keyword evidence="2" id="KW-0472">Membrane</keyword>
<evidence type="ECO:0000313" key="3">
    <source>
        <dbReference type="EMBL" id="SDK68501.1"/>
    </source>
</evidence>
<feature type="region of interest" description="Disordered" evidence="1">
    <location>
        <begin position="50"/>
        <end position="89"/>
    </location>
</feature>
<keyword evidence="2" id="KW-0812">Transmembrane</keyword>
<keyword evidence="4" id="KW-1185">Reference proteome</keyword>